<name>A0A1A8VTZ8_PLAOA</name>
<dbReference type="PANTHER" id="PTHR12303">
    <property type="entry name" value="CARNOSINE N-METHYLTRANSFERASE"/>
    <property type="match status" value="1"/>
</dbReference>
<protein>
    <recommendedName>
        <fullName evidence="2">carnosine N-methyltransferase</fullName>
        <ecNumber evidence="2">2.1.1.22</ecNumber>
    </recommendedName>
</protein>
<dbReference type="Pfam" id="PF07942">
    <property type="entry name" value="CARME"/>
    <property type="match status" value="1"/>
</dbReference>
<dbReference type="SMART" id="SM01296">
    <property type="entry name" value="N2227"/>
    <property type="match status" value="1"/>
</dbReference>
<keyword evidence="5" id="KW-0949">S-adenosyl-L-methionine</keyword>
<dbReference type="EMBL" id="FLQU01000250">
    <property type="protein sequence ID" value="SBS83151.1"/>
    <property type="molecule type" value="Genomic_DNA"/>
</dbReference>
<evidence type="ECO:0000256" key="6">
    <source>
        <dbReference type="SAM" id="MobiDB-lite"/>
    </source>
</evidence>
<keyword evidence="3" id="KW-0489">Methyltransferase</keyword>
<feature type="compositionally biased region" description="Basic and acidic residues" evidence="6">
    <location>
        <begin position="425"/>
        <end position="436"/>
    </location>
</feature>
<accession>A0A1A8VTZ8</accession>
<feature type="region of interest" description="Disordered" evidence="6">
    <location>
        <begin position="481"/>
        <end position="533"/>
    </location>
</feature>
<reference evidence="8" key="1">
    <citation type="submission" date="2016-05" db="EMBL/GenBank/DDBJ databases">
        <authorList>
            <person name="Naeem Raeece"/>
        </authorList>
    </citation>
    <scope>NUCLEOTIDE SEQUENCE [LARGE SCALE GENOMIC DNA]</scope>
</reference>
<sequence length="810" mass="93761">MHLCMFVQKEKEVLSYRTNHNSILKRKLHCGDYHKKQPTYIIIKMEQDKAHTMSKDKNGSNSSSRSKGNFTLSLTQSRENRDGESLPSNGTSMCIGKNNINENGDCCHGNHRCNGIRGRENLYSDMFRSVCRNLFDDTSDDARIEDIDLLNLEEEKHFCNVCFSFLYYKKYCFYELLRIYRNFCLLKEEEKKLLTESIHCKLYKMYLSVLNNYYFIMNILLPQISTHIILHLLAYTCHRDNNGIESEITTEGEHVCENGHQTLIREEEHNGGEGLVEGEKREDHSSKAYDQSREQSCYGGGKSEEETTINEILNNLTNQEKDHIDKVYNYYNLDVRLLCKDDPITIVNEIKCKIMNSKNNNDIYKLINFKQEFLDSSENNESDYDQKKKLRERDQIISPVYEENSLQNGVDNYTTGEGSSRGFGKKGEDNEVKGSGEGKMTNGNRMGVAVEERRDNANAIHGVSGDNRDGGNGRDCCNERDDNGGCDCSEKKKMEKGTPSNDDRSNDDRSNDDCSNDDCSNGDCSKGEHIPPGMRITNAYMPTLDEYSLMQNMSKVRSTLRQFVRDWSVEGKHERENAYEPLLQSLEKYLPITDEYVPKILCPGSGLGRLPYEVAKKGYRSQGNEFSYFMLLSSNFILNYYNKKNSLRIQPYCLNTLNRKGRDDHLKIVHLPDVNTYNKAVLNTEFSMCAGELIEVYYNEKEQFDGVLTCFFLDTAKNIFMYIRTFANILKPNSLWSNVGPLLYHYAEMPNEMSIELSWEEIKLIISKWFTFIEIKWIDNYYTTNTDSMMQVQYHCVFFNALRNDVPVED</sequence>
<evidence type="ECO:0000256" key="2">
    <source>
        <dbReference type="ARBA" id="ARBA00012003"/>
    </source>
</evidence>
<dbReference type="EC" id="2.1.1.22" evidence="2"/>
<evidence type="ECO:0000256" key="4">
    <source>
        <dbReference type="ARBA" id="ARBA00022679"/>
    </source>
</evidence>
<feature type="compositionally biased region" description="Basic and acidic residues" evidence="6">
    <location>
        <begin position="267"/>
        <end position="293"/>
    </location>
</feature>
<dbReference type="InterPro" id="IPR012901">
    <property type="entry name" value="CARME"/>
</dbReference>
<feature type="compositionally biased region" description="Polar residues" evidence="6">
    <location>
        <begin position="407"/>
        <end position="418"/>
    </location>
</feature>
<feature type="region of interest" description="Disordered" evidence="6">
    <location>
        <begin position="407"/>
        <end position="445"/>
    </location>
</feature>
<keyword evidence="4" id="KW-0808">Transferase</keyword>
<evidence type="ECO:0000256" key="3">
    <source>
        <dbReference type="ARBA" id="ARBA00022603"/>
    </source>
</evidence>
<feature type="compositionally biased region" description="Basic and acidic residues" evidence="6">
    <location>
        <begin position="481"/>
        <end position="512"/>
    </location>
</feature>
<organism evidence="7 8">
    <name type="scientific">Plasmodium ovale curtisi</name>
    <dbReference type="NCBI Taxonomy" id="864141"/>
    <lineage>
        <taxon>Eukaryota</taxon>
        <taxon>Sar</taxon>
        <taxon>Alveolata</taxon>
        <taxon>Apicomplexa</taxon>
        <taxon>Aconoidasida</taxon>
        <taxon>Haemosporida</taxon>
        <taxon>Plasmodiidae</taxon>
        <taxon>Plasmodium</taxon>
        <taxon>Plasmodium (Plasmodium)</taxon>
    </lineage>
</organism>
<evidence type="ECO:0000256" key="1">
    <source>
        <dbReference type="ARBA" id="ARBA00010086"/>
    </source>
</evidence>
<proteinExistence type="inferred from homology"/>
<dbReference type="AlphaFoldDB" id="A0A1A8VTZ8"/>
<gene>
    <name evidence="7" type="ORF">POVCU2_0019210</name>
</gene>
<dbReference type="InterPro" id="IPR029063">
    <property type="entry name" value="SAM-dependent_MTases_sf"/>
</dbReference>
<dbReference type="PANTHER" id="PTHR12303:SF6">
    <property type="entry name" value="CARNOSINE N-METHYLTRANSFERASE"/>
    <property type="match status" value="1"/>
</dbReference>
<evidence type="ECO:0000256" key="5">
    <source>
        <dbReference type="ARBA" id="ARBA00022691"/>
    </source>
</evidence>
<dbReference type="Proteomes" id="UP000078560">
    <property type="component" value="Unassembled WGS sequence"/>
</dbReference>
<evidence type="ECO:0000313" key="8">
    <source>
        <dbReference type="Proteomes" id="UP000078560"/>
    </source>
</evidence>
<feature type="region of interest" description="Disordered" evidence="6">
    <location>
        <begin position="50"/>
        <end position="88"/>
    </location>
</feature>
<comment type="similarity">
    <text evidence="1">Belongs to the carnosine N-methyltransferase family.</text>
</comment>
<evidence type="ECO:0000313" key="7">
    <source>
        <dbReference type="EMBL" id="SBS83151.1"/>
    </source>
</evidence>
<dbReference type="GO" id="GO:0030735">
    <property type="term" value="F:carnosine N-methyltransferase activity"/>
    <property type="evidence" value="ECO:0007669"/>
    <property type="project" value="UniProtKB-EC"/>
</dbReference>
<feature type="compositionally biased region" description="Low complexity" evidence="6">
    <location>
        <begin position="59"/>
        <end position="69"/>
    </location>
</feature>
<dbReference type="SUPFAM" id="SSF53335">
    <property type="entry name" value="S-adenosyl-L-methionine-dependent methyltransferases"/>
    <property type="match status" value="1"/>
</dbReference>
<feature type="region of interest" description="Disordered" evidence="6">
    <location>
        <begin position="267"/>
        <end position="304"/>
    </location>
</feature>
<dbReference type="GO" id="GO:0032259">
    <property type="term" value="P:methylation"/>
    <property type="evidence" value="ECO:0007669"/>
    <property type="project" value="UniProtKB-KW"/>
</dbReference>